<feature type="domain" description="Type I restriction modification DNA specificity" evidence="4">
    <location>
        <begin position="6"/>
        <end position="169"/>
    </location>
</feature>
<dbReference type="InterPro" id="IPR044946">
    <property type="entry name" value="Restrct_endonuc_typeI_TRD_sf"/>
</dbReference>
<dbReference type="InterPro" id="IPR052021">
    <property type="entry name" value="Type-I_RS_S_subunit"/>
</dbReference>
<keyword evidence="3" id="KW-0238">DNA-binding</keyword>
<feature type="domain" description="Type I restriction modification DNA specificity" evidence="4">
    <location>
        <begin position="197"/>
        <end position="344"/>
    </location>
</feature>
<evidence type="ECO:0000256" key="1">
    <source>
        <dbReference type="ARBA" id="ARBA00010923"/>
    </source>
</evidence>
<evidence type="ECO:0000259" key="4">
    <source>
        <dbReference type="Pfam" id="PF01420"/>
    </source>
</evidence>
<evidence type="ECO:0000256" key="3">
    <source>
        <dbReference type="ARBA" id="ARBA00023125"/>
    </source>
</evidence>
<evidence type="ECO:0000256" key="2">
    <source>
        <dbReference type="ARBA" id="ARBA00022747"/>
    </source>
</evidence>
<dbReference type="Gene3D" id="3.90.220.20">
    <property type="entry name" value="DNA methylase specificity domains"/>
    <property type="match status" value="2"/>
</dbReference>
<dbReference type="Gene3D" id="1.10.287.1120">
    <property type="entry name" value="Bipartite methylase S protein"/>
    <property type="match status" value="1"/>
</dbReference>
<dbReference type="Proteomes" id="UP001501734">
    <property type="component" value="Unassembled WGS sequence"/>
</dbReference>
<dbReference type="SUPFAM" id="SSF116734">
    <property type="entry name" value="DNA methylase specificity domain"/>
    <property type="match status" value="2"/>
</dbReference>
<gene>
    <name evidence="5" type="ORF">GCM10022410_05260</name>
</gene>
<accession>A0ABP7V7X0</accession>
<sequence>MSDYIELGSVAEFVSDRIDIERVNKQNYISTENMIEKKGGVINAKSLPTSKTVLNYKPEDILVSNIRLYFEKIWFADKEGGSSADVLVLRTAKGYIPKFIYYVLSDSNFFKYADVTSKGTKMPRGDKKAILKYIIPDYPIYYQKKITTILSTYDNLIENNNRRIQILEQTAEELYKEWFVRMRFPGYEKTKFDKGIPEGWEVRRIKDLGEVITGKTPPTNDEENYGGEVMFVKTPDMNGNLFTIETESYLSNKGNDSQPKKLIPEGSIMVSCIGTGGVVSINGYPAHTNQQINSIILNKSLEREWAYFTLHSMKGTIELFGATGATMTNLSKGKFENLKILYPINDLVLRYHTLTKGIFSKIKNLNIQNQNLKKQRDLLLPRLMNGTITVK</sequence>
<dbReference type="InterPro" id="IPR000055">
    <property type="entry name" value="Restrct_endonuc_typeI_TRD"/>
</dbReference>
<keyword evidence="2" id="KW-0680">Restriction system</keyword>
<dbReference type="RefSeq" id="WP_344910046.1">
    <property type="nucleotide sequence ID" value="NZ_BAABDL010000024.1"/>
</dbReference>
<keyword evidence="6" id="KW-1185">Reference proteome</keyword>
<name>A0ABP7V7X0_9BACI</name>
<reference evidence="6" key="1">
    <citation type="journal article" date="2019" name="Int. J. Syst. Evol. Microbiol.">
        <title>The Global Catalogue of Microorganisms (GCM) 10K type strain sequencing project: providing services to taxonomists for standard genome sequencing and annotation.</title>
        <authorList>
            <consortium name="The Broad Institute Genomics Platform"/>
            <consortium name="The Broad Institute Genome Sequencing Center for Infectious Disease"/>
            <person name="Wu L."/>
            <person name="Ma J."/>
        </authorList>
    </citation>
    <scope>NUCLEOTIDE SEQUENCE [LARGE SCALE GENOMIC DNA]</scope>
    <source>
        <strain evidence="6">JCM 17250</strain>
    </source>
</reference>
<dbReference type="PANTHER" id="PTHR30408">
    <property type="entry name" value="TYPE-1 RESTRICTION ENZYME ECOKI SPECIFICITY PROTEIN"/>
    <property type="match status" value="1"/>
</dbReference>
<proteinExistence type="inferred from homology"/>
<protein>
    <recommendedName>
        <fullName evidence="4">Type I restriction modification DNA specificity domain-containing protein</fullName>
    </recommendedName>
</protein>
<organism evidence="5 6">
    <name type="scientific">Amphibacillus indicireducens</name>
    <dbReference type="NCBI Taxonomy" id="1076330"/>
    <lineage>
        <taxon>Bacteria</taxon>
        <taxon>Bacillati</taxon>
        <taxon>Bacillota</taxon>
        <taxon>Bacilli</taxon>
        <taxon>Bacillales</taxon>
        <taxon>Bacillaceae</taxon>
        <taxon>Amphibacillus</taxon>
    </lineage>
</organism>
<evidence type="ECO:0000313" key="5">
    <source>
        <dbReference type="EMBL" id="GAA4061156.1"/>
    </source>
</evidence>
<dbReference type="CDD" id="cd17251">
    <property type="entry name" value="RMtype1_S_HinAWORF1578P-TRD2-CR2_like"/>
    <property type="match status" value="1"/>
</dbReference>
<evidence type="ECO:0000313" key="6">
    <source>
        <dbReference type="Proteomes" id="UP001501734"/>
    </source>
</evidence>
<dbReference type="PANTHER" id="PTHR30408:SF13">
    <property type="entry name" value="TYPE I RESTRICTION ENZYME HINDI SPECIFICITY SUBUNIT"/>
    <property type="match status" value="1"/>
</dbReference>
<dbReference type="EMBL" id="BAABDL010000024">
    <property type="protein sequence ID" value="GAA4061156.1"/>
    <property type="molecule type" value="Genomic_DNA"/>
</dbReference>
<comment type="caution">
    <text evidence="5">The sequence shown here is derived from an EMBL/GenBank/DDBJ whole genome shotgun (WGS) entry which is preliminary data.</text>
</comment>
<dbReference type="Pfam" id="PF01420">
    <property type="entry name" value="Methylase_S"/>
    <property type="match status" value="2"/>
</dbReference>
<comment type="similarity">
    <text evidence="1">Belongs to the type-I restriction system S methylase family.</text>
</comment>